<name>A0A438I041_VITVI</name>
<dbReference type="EMBL" id="QGNW01000158">
    <property type="protein sequence ID" value="RVW90081.1"/>
    <property type="molecule type" value="Genomic_DNA"/>
</dbReference>
<evidence type="ECO:0000313" key="2">
    <source>
        <dbReference type="Proteomes" id="UP000288805"/>
    </source>
</evidence>
<protein>
    <submittedName>
        <fullName evidence="1">Uncharacterized protein</fullName>
    </submittedName>
</protein>
<dbReference type="AlphaFoldDB" id="A0A438I041"/>
<gene>
    <name evidence="1" type="ORF">CK203_035873</name>
</gene>
<organism evidence="1 2">
    <name type="scientific">Vitis vinifera</name>
    <name type="common">Grape</name>
    <dbReference type="NCBI Taxonomy" id="29760"/>
    <lineage>
        <taxon>Eukaryota</taxon>
        <taxon>Viridiplantae</taxon>
        <taxon>Streptophyta</taxon>
        <taxon>Embryophyta</taxon>
        <taxon>Tracheophyta</taxon>
        <taxon>Spermatophyta</taxon>
        <taxon>Magnoliopsida</taxon>
        <taxon>eudicotyledons</taxon>
        <taxon>Gunneridae</taxon>
        <taxon>Pentapetalae</taxon>
        <taxon>rosids</taxon>
        <taxon>Vitales</taxon>
        <taxon>Vitaceae</taxon>
        <taxon>Viteae</taxon>
        <taxon>Vitis</taxon>
    </lineage>
</organism>
<reference evidence="1 2" key="1">
    <citation type="journal article" date="2018" name="PLoS Genet.">
        <title>Population sequencing reveals clonal diversity and ancestral inbreeding in the grapevine cultivar Chardonnay.</title>
        <authorList>
            <person name="Roach M.J."/>
            <person name="Johnson D.L."/>
            <person name="Bohlmann J."/>
            <person name="van Vuuren H.J."/>
            <person name="Jones S.J."/>
            <person name="Pretorius I.S."/>
            <person name="Schmidt S.A."/>
            <person name="Borneman A.R."/>
        </authorList>
    </citation>
    <scope>NUCLEOTIDE SEQUENCE [LARGE SCALE GENOMIC DNA]</scope>
    <source>
        <strain evidence="2">cv. Chardonnay</strain>
        <tissue evidence="1">Leaf</tissue>
    </source>
</reference>
<accession>A0A438I041</accession>
<proteinExistence type="predicted"/>
<dbReference type="Proteomes" id="UP000288805">
    <property type="component" value="Unassembled WGS sequence"/>
</dbReference>
<comment type="caution">
    <text evidence="1">The sequence shown here is derived from an EMBL/GenBank/DDBJ whole genome shotgun (WGS) entry which is preliminary data.</text>
</comment>
<evidence type="ECO:0000313" key="1">
    <source>
        <dbReference type="EMBL" id="RVW90081.1"/>
    </source>
</evidence>
<sequence length="142" mass="15602">MEALLSQESLYKCLDAHLLASCDSVLRFNDETRQSTAKIMAAYRESDPGSVFIMQQANCLAVPCKYLHFFWIILPQLLFLKNTVNSSSHYLKSVLSVGLASIASCNYDLMNAVNGKKTMNILCIGHGGGSLPLFLASKIKGH</sequence>